<evidence type="ECO:0000256" key="6">
    <source>
        <dbReference type="ARBA" id="ARBA00023136"/>
    </source>
</evidence>
<comment type="caution">
    <text evidence="13">The sequence shown here is derived from an EMBL/GenBank/DDBJ whole genome shotgun (WGS) entry which is preliminary data.</text>
</comment>
<dbReference type="STRING" id="1524460.IX84_13690"/>
<comment type="subcellular location">
    <subcellularLocation>
        <location evidence="1 8">Cell outer membrane</location>
        <topology evidence="1 8">Multi-pass membrane protein</topology>
    </subcellularLocation>
</comment>
<evidence type="ECO:0000256" key="2">
    <source>
        <dbReference type="ARBA" id="ARBA00022448"/>
    </source>
</evidence>
<keyword evidence="4 8" id="KW-0812">Transmembrane</keyword>
<dbReference type="NCBIfam" id="TIGR04057">
    <property type="entry name" value="SusC_RagA_signa"/>
    <property type="match status" value="1"/>
</dbReference>
<evidence type="ECO:0000256" key="9">
    <source>
        <dbReference type="RuleBase" id="RU003357"/>
    </source>
</evidence>
<keyword evidence="14" id="KW-1185">Reference proteome</keyword>
<evidence type="ECO:0000313" key="13">
    <source>
        <dbReference type="EMBL" id="KGE87599.1"/>
    </source>
</evidence>
<name>A0A098S5G1_9BACT</name>
<proteinExistence type="inferred from homology"/>
<reference evidence="13 14" key="1">
    <citation type="journal article" date="2014" name="Int. J. Syst. Evol. Microbiol.">
        <title>Phaeodactylibacter xiamenensis gen. nov., sp. nov., a member of the family Saprospiraceae isolated from the marine alga Phaeodactylum tricornutum.</title>
        <authorList>
            <person name="Chen Z.Jr."/>
            <person name="Lei X."/>
            <person name="Lai Q."/>
            <person name="Li Y."/>
            <person name="Zhang B."/>
            <person name="Zhang J."/>
            <person name="Zhang H."/>
            <person name="Yang L."/>
            <person name="Zheng W."/>
            <person name="Tian Y."/>
            <person name="Yu Z."/>
            <person name="Xu H.Jr."/>
            <person name="Zheng T."/>
        </authorList>
    </citation>
    <scope>NUCLEOTIDE SEQUENCE [LARGE SCALE GENOMIC DNA]</scope>
    <source>
        <strain evidence="13 14">KD52</strain>
    </source>
</reference>
<dbReference type="InterPro" id="IPR012910">
    <property type="entry name" value="Plug_dom"/>
</dbReference>
<dbReference type="RefSeq" id="WP_044221317.1">
    <property type="nucleotide sequence ID" value="NZ_JBKAGJ010000020.1"/>
</dbReference>
<evidence type="ECO:0000256" key="4">
    <source>
        <dbReference type="ARBA" id="ARBA00022692"/>
    </source>
</evidence>
<dbReference type="InterPro" id="IPR039426">
    <property type="entry name" value="TonB-dep_rcpt-like"/>
</dbReference>
<keyword evidence="10" id="KW-0732">Signal</keyword>
<organism evidence="13 14">
    <name type="scientific">Phaeodactylibacter xiamenensis</name>
    <dbReference type="NCBI Taxonomy" id="1524460"/>
    <lineage>
        <taxon>Bacteria</taxon>
        <taxon>Pseudomonadati</taxon>
        <taxon>Bacteroidota</taxon>
        <taxon>Saprospiria</taxon>
        <taxon>Saprospirales</taxon>
        <taxon>Haliscomenobacteraceae</taxon>
        <taxon>Phaeodactylibacter</taxon>
    </lineage>
</organism>
<feature type="chain" id="PRO_5001939891" description="TonB-dependent receptor plug domain-containing protein" evidence="10">
    <location>
        <begin position="31"/>
        <end position="925"/>
    </location>
</feature>
<evidence type="ECO:0000256" key="8">
    <source>
        <dbReference type="PROSITE-ProRule" id="PRU01360"/>
    </source>
</evidence>
<keyword evidence="5 9" id="KW-0798">TonB box</keyword>
<feature type="domain" description="TonB-dependent receptor plug" evidence="12">
    <location>
        <begin position="70"/>
        <end position="156"/>
    </location>
</feature>
<dbReference type="AlphaFoldDB" id="A0A098S5G1"/>
<keyword evidence="7 8" id="KW-0998">Cell outer membrane</keyword>
<dbReference type="Pfam" id="PF07715">
    <property type="entry name" value="Plug"/>
    <property type="match status" value="1"/>
</dbReference>
<evidence type="ECO:0000256" key="3">
    <source>
        <dbReference type="ARBA" id="ARBA00022452"/>
    </source>
</evidence>
<dbReference type="InterPro" id="IPR036942">
    <property type="entry name" value="Beta-barrel_TonB_sf"/>
</dbReference>
<evidence type="ECO:0000256" key="7">
    <source>
        <dbReference type="ARBA" id="ARBA00023237"/>
    </source>
</evidence>
<keyword evidence="2 8" id="KW-0813">Transport</keyword>
<gene>
    <name evidence="13" type="ORF">IX84_13690</name>
</gene>
<keyword evidence="3 8" id="KW-1134">Transmembrane beta strand</keyword>
<dbReference type="Gene3D" id="2.170.130.10">
    <property type="entry name" value="TonB-dependent receptor, plug domain"/>
    <property type="match status" value="1"/>
</dbReference>
<accession>A0A098S5G1</accession>
<dbReference type="InterPro" id="IPR037066">
    <property type="entry name" value="Plug_dom_sf"/>
</dbReference>
<evidence type="ECO:0008006" key="15">
    <source>
        <dbReference type="Google" id="ProtNLM"/>
    </source>
</evidence>
<dbReference type="Gene3D" id="2.40.170.20">
    <property type="entry name" value="TonB-dependent receptor, beta-barrel domain"/>
    <property type="match status" value="1"/>
</dbReference>
<dbReference type="OrthoDB" id="9768177at2"/>
<evidence type="ECO:0000259" key="11">
    <source>
        <dbReference type="Pfam" id="PF00593"/>
    </source>
</evidence>
<feature type="domain" description="TonB-dependent receptor-like beta-barrel" evidence="11">
    <location>
        <begin position="344"/>
        <end position="674"/>
    </location>
</feature>
<evidence type="ECO:0000256" key="5">
    <source>
        <dbReference type="ARBA" id="ARBA00023077"/>
    </source>
</evidence>
<dbReference type="PROSITE" id="PS52016">
    <property type="entry name" value="TONB_DEPENDENT_REC_3"/>
    <property type="match status" value="1"/>
</dbReference>
<comment type="similarity">
    <text evidence="8 9">Belongs to the TonB-dependent receptor family.</text>
</comment>
<dbReference type="SUPFAM" id="SSF56935">
    <property type="entry name" value="Porins"/>
    <property type="match status" value="1"/>
</dbReference>
<keyword evidence="6 8" id="KW-0472">Membrane</keyword>
<protein>
    <recommendedName>
        <fullName evidence="15">TonB-dependent receptor plug domain-containing protein</fullName>
    </recommendedName>
</protein>
<dbReference type="GO" id="GO:0009279">
    <property type="term" value="C:cell outer membrane"/>
    <property type="evidence" value="ECO:0007669"/>
    <property type="project" value="UniProtKB-SubCell"/>
</dbReference>
<dbReference type="EMBL" id="JPOS01000034">
    <property type="protein sequence ID" value="KGE87599.1"/>
    <property type="molecule type" value="Genomic_DNA"/>
</dbReference>
<evidence type="ECO:0000259" key="12">
    <source>
        <dbReference type="Pfam" id="PF07715"/>
    </source>
</evidence>
<feature type="signal peptide" evidence="10">
    <location>
        <begin position="1"/>
        <end position="30"/>
    </location>
</feature>
<dbReference type="InterPro" id="IPR000531">
    <property type="entry name" value="Beta-barrel_TonB"/>
</dbReference>
<dbReference type="Pfam" id="PF00593">
    <property type="entry name" value="TonB_dep_Rec_b-barrel"/>
    <property type="match status" value="1"/>
</dbReference>
<evidence type="ECO:0000313" key="14">
    <source>
        <dbReference type="Proteomes" id="UP000029736"/>
    </source>
</evidence>
<evidence type="ECO:0000256" key="1">
    <source>
        <dbReference type="ARBA" id="ARBA00004571"/>
    </source>
</evidence>
<sequence>MFSYIPNNIHFRTSAYIVFAFFLCTLSLRAQVAGPAQKVTNNVWGYTVGQTLGQVTATATADTASFNQGLLSDPAERLQGQLPGVQIYNRGGNPNALPLFRIRGLSSYSQQQPLLVVDGIAGASWYSLDPEDIASVTVLRDGAAQALYGIRASNGVILVQTRGSAFRQDTLTVNYTGQLALSTPYEGFPSMDAATFRQAGHWDFGSSTNWLDEVQRDGYSQAHNLSISGLKRGTQFRISGNFRNIEGVLRHSGFEQANLRAYLNRSFLKDALDVKVNAAYTHRNSQLGFPEAFRYAAAFNPTIPLDAANAPFPYNTDLFGGYFETPGLFDSFNPKAIVEQNSNMGLVEVLQASALAQYRFSDRLSVQARYAYQDQFNNQRAFYSPQSQFRGSAYSPYEERRGRADLTDESAALSLYEVFVHYQQHTDKLALRLTGGTSYSNTARTFDQLQLFGFTDAGLLSNKEISGYGDWAEGTYRSDTVSSGWSEKVSAFFGQMHLTVKDRLHTYASLRYEGSSKLGNDNNWGLFPAVGAGYELIKSPTASGLEQLLVRASFGVTGALPDEAGLSQQRIRTTAYPNGFVDTTVIHAANPDLGWEQKQEFNIGLTLQAGKLRAQIDWYTRTVSDWISSSFVFNTPYTNQNAFRTTGLDLSLQLTLWERPGFAYSTGLQGTTYRSVYQETGAESASLLVVPGNIYGTPVVVMQNGGQLGELAGPQFTGTVDAEGAPVFEDLNGDGVINRQPDWFGQPESDLTALGNGLPALDWGWSHRIKWRSWEARALLRGALGHSLANMHRLRSEPRPSDGRSAYNLFQSNQVLENLNAYQFSSYYVERADFIKLDHFQLAKTFTPKTGKRALHLRLSLTARNILLASRYSGVDPEPVMEDPGTTIFGGTLSSEQRTPLVAGVDRLDYYLPARQFVIGLEAAF</sequence>
<dbReference type="Proteomes" id="UP000029736">
    <property type="component" value="Unassembled WGS sequence"/>
</dbReference>
<dbReference type="InterPro" id="IPR023997">
    <property type="entry name" value="TonB-dep_OMP_SusC/RagA_CS"/>
</dbReference>
<evidence type="ECO:0000256" key="10">
    <source>
        <dbReference type="SAM" id="SignalP"/>
    </source>
</evidence>